<sequence length="271" mass="30573">MAVVLSEIEEDFDLFPRKRRSWRKDWMGRKEFGVQNLLCEELLKTDLGEYRRLLRVSREQFLQVLSRVGPAYERRIRLCAVLYRRKHGCRSHCGTLLQDTGLNNDAAVPVRGRGSGPGPGNLECNHDQGPSRDRETNSSNIPSRYGAYIQMDDSVKAAKGPLAQSKSQHNQGSWAQVASHTAKPNSPKRTPTPITQNPEYLKIVEGNRAFKSSLAELRAEFEAFRRSVAHNNTNARTQAYKDRQVITATTHTQATDDDARPGIPKCTEANR</sequence>
<keyword evidence="2" id="KW-1185">Reference proteome</keyword>
<protein>
    <submittedName>
        <fullName evidence="1">Uncharacterized protein</fullName>
    </submittedName>
</protein>
<organism evidence="1 2">
    <name type="scientific">Dermacentor silvarum</name>
    <name type="common">Tick</name>
    <dbReference type="NCBI Taxonomy" id="543639"/>
    <lineage>
        <taxon>Eukaryota</taxon>
        <taxon>Metazoa</taxon>
        <taxon>Ecdysozoa</taxon>
        <taxon>Arthropoda</taxon>
        <taxon>Chelicerata</taxon>
        <taxon>Arachnida</taxon>
        <taxon>Acari</taxon>
        <taxon>Parasitiformes</taxon>
        <taxon>Ixodida</taxon>
        <taxon>Ixodoidea</taxon>
        <taxon>Ixodidae</taxon>
        <taxon>Rhipicephalinae</taxon>
        <taxon>Dermacentor</taxon>
    </lineage>
</organism>
<comment type="caution">
    <text evidence="1">The sequence shown here is derived from an EMBL/GenBank/DDBJ whole genome shotgun (WGS) entry which is preliminary data.</text>
</comment>
<name>A0ACB8D8H0_DERSI</name>
<dbReference type="Proteomes" id="UP000821865">
    <property type="component" value="Chromosome 3"/>
</dbReference>
<accession>A0ACB8D8H0</accession>
<gene>
    <name evidence="1" type="ORF">HPB49_022783</name>
</gene>
<reference evidence="1" key="1">
    <citation type="submission" date="2020-05" db="EMBL/GenBank/DDBJ databases">
        <title>Large-scale comparative analyses of tick genomes elucidate their genetic diversity and vector capacities.</title>
        <authorList>
            <person name="Jia N."/>
            <person name="Wang J."/>
            <person name="Shi W."/>
            <person name="Du L."/>
            <person name="Sun Y."/>
            <person name="Zhan W."/>
            <person name="Jiang J."/>
            <person name="Wang Q."/>
            <person name="Zhang B."/>
            <person name="Ji P."/>
            <person name="Sakyi L.B."/>
            <person name="Cui X."/>
            <person name="Yuan T."/>
            <person name="Jiang B."/>
            <person name="Yang W."/>
            <person name="Lam T.T.-Y."/>
            <person name="Chang Q."/>
            <person name="Ding S."/>
            <person name="Wang X."/>
            <person name="Zhu J."/>
            <person name="Ruan X."/>
            <person name="Zhao L."/>
            <person name="Wei J."/>
            <person name="Que T."/>
            <person name="Du C."/>
            <person name="Cheng J."/>
            <person name="Dai P."/>
            <person name="Han X."/>
            <person name="Huang E."/>
            <person name="Gao Y."/>
            <person name="Liu J."/>
            <person name="Shao H."/>
            <person name="Ye R."/>
            <person name="Li L."/>
            <person name="Wei W."/>
            <person name="Wang X."/>
            <person name="Wang C."/>
            <person name="Yang T."/>
            <person name="Huo Q."/>
            <person name="Li W."/>
            <person name="Guo W."/>
            <person name="Chen H."/>
            <person name="Zhou L."/>
            <person name="Ni X."/>
            <person name="Tian J."/>
            <person name="Zhou Y."/>
            <person name="Sheng Y."/>
            <person name="Liu T."/>
            <person name="Pan Y."/>
            <person name="Xia L."/>
            <person name="Li J."/>
            <person name="Zhao F."/>
            <person name="Cao W."/>
        </authorList>
    </citation>
    <scope>NUCLEOTIDE SEQUENCE</scope>
    <source>
        <strain evidence="1">Dsil-2018</strain>
    </source>
</reference>
<evidence type="ECO:0000313" key="2">
    <source>
        <dbReference type="Proteomes" id="UP000821865"/>
    </source>
</evidence>
<proteinExistence type="predicted"/>
<dbReference type="EMBL" id="CM023472">
    <property type="protein sequence ID" value="KAH7960752.1"/>
    <property type="molecule type" value="Genomic_DNA"/>
</dbReference>
<evidence type="ECO:0000313" key="1">
    <source>
        <dbReference type="EMBL" id="KAH7960752.1"/>
    </source>
</evidence>